<dbReference type="Proteomes" id="UP000266482">
    <property type="component" value="Unassembled WGS sequence"/>
</dbReference>
<feature type="transmembrane region" description="Helical" evidence="6">
    <location>
        <begin position="80"/>
        <end position="106"/>
    </location>
</feature>
<keyword evidence="2 6" id="KW-0813">Transport</keyword>
<dbReference type="AlphaFoldDB" id="A0A3A1UVJ1"/>
<dbReference type="InterPro" id="IPR000515">
    <property type="entry name" value="MetI-like"/>
</dbReference>
<evidence type="ECO:0000313" key="9">
    <source>
        <dbReference type="Proteomes" id="UP000266482"/>
    </source>
</evidence>
<keyword evidence="9" id="KW-1185">Reference proteome</keyword>
<dbReference type="GO" id="GO:0055085">
    <property type="term" value="P:transmembrane transport"/>
    <property type="evidence" value="ECO:0007669"/>
    <property type="project" value="InterPro"/>
</dbReference>
<feature type="transmembrane region" description="Helical" evidence="6">
    <location>
        <begin position="147"/>
        <end position="170"/>
    </location>
</feature>
<dbReference type="InterPro" id="IPR035906">
    <property type="entry name" value="MetI-like_sf"/>
</dbReference>
<evidence type="ECO:0000256" key="5">
    <source>
        <dbReference type="ARBA" id="ARBA00023136"/>
    </source>
</evidence>
<dbReference type="Pfam" id="PF00528">
    <property type="entry name" value="BPD_transp_1"/>
    <property type="match status" value="1"/>
</dbReference>
<protein>
    <submittedName>
        <fullName evidence="8">ABC transporter permease</fullName>
    </submittedName>
</protein>
<proteinExistence type="inferred from homology"/>
<dbReference type="PANTHER" id="PTHR43839:SF3">
    <property type="entry name" value="OLIGOPEPTIDE ABC TRANSPORTER, PERMEASE PROTEIN"/>
    <property type="match status" value="1"/>
</dbReference>
<dbReference type="PROSITE" id="PS50928">
    <property type="entry name" value="ABC_TM1"/>
    <property type="match status" value="1"/>
</dbReference>
<keyword evidence="4 6" id="KW-1133">Transmembrane helix</keyword>
<feature type="domain" description="ABC transmembrane type-1" evidence="7">
    <location>
        <begin position="82"/>
        <end position="283"/>
    </location>
</feature>
<evidence type="ECO:0000256" key="2">
    <source>
        <dbReference type="ARBA" id="ARBA00022448"/>
    </source>
</evidence>
<dbReference type="EMBL" id="QXQA01000015">
    <property type="protein sequence ID" value="RIX50313.1"/>
    <property type="molecule type" value="Genomic_DNA"/>
</dbReference>
<organism evidence="8 9">
    <name type="scientific">Paenibacillus nanensis</name>
    <dbReference type="NCBI Taxonomy" id="393251"/>
    <lineage>
        <taxon>Bacteria</taxon>
        <taxon>Bacillati</taxon>
        <taxon>Bacillota</taxon>
        <taxon>Bacilli</taxon>
        <taxon>Bacillales</taxon>
        <taxon>Paenibacillaceae</taxon>
        <taxon>Paenibacillus</taxon>
    </lineage>
</organism>
<dbReference type="RefSeq" id="WP_119602062.1">
    <property type="nucleotide sequence ID" value="NZ_QXQA01000015.1"/>
</dbReference>
<evidence type="ECO:0000256" key="4">
    <source>
        <dbReference type="ARBA" id="ARBA00022989"/>
    </source>
</evidence>
<dbReference type="SUPFAM" id="SSF161098">
    <property type="entry name" value="MetI-like"/>
    <property type="match status" value="1"/>
</dbReference>
<dbReference type="Gene3D" id="1.10.3720.10">
    <property type="entry name" value="MetI-like"/>
    <property type="match status" value="1"/>
</dbReference>
<comment type="subcellular location">
    <subcellularLocation>
        <location evidence="6">Cell membrane</location>
        <topology evidence="6">Multi-pass membrane protein</topology>
    </subcellularLocation>
    <subcellularLocation>
        <location evidence="1">Membrane</location>
        <topology evidence="1">Multi-pass membrane protein</topology>
    </subcellularLocation>
</comment>
<reference evidence="8 9" key="1">
    <citation type="submission" date="2018-09" db="EMBL/GenBank/DDBJ databases">
        <title>Paenibacillus aracenensis nov. sp. isolated from a cave in southern Spain.</title>
        <authorList>
            <person name="Jurado V."/>
            <person name="Gutierrez-Patricio S."/>
            <person name="Gonzalez-Pimentel J.L."/>
            <person name="Miller A.Z."/>
            <person name="Laiz L."/>
            <person name="Saiz-Jimenez C."/>
        </authorList>
    </citation>
    <scope>NUCLEOTIDE SEQUENCE [LARGE SCALE GENOMIC DNA]</scope>
    <source>
        <strain evidence="8 9">DSM 22867</strain>
    </source>
</reference>
<evidence type="ECO:0000313" key="8">
    <source>
        <dbReference type="EMBL" id="RIX50313.1"/>
    </source>
</evidence>
<dbReference type="GO" id="GO:0005886">
    <property type="term" value="C:plasma membrane"/>
    <property type="evidence" value="ECO:0007669"/>
    <property type="project" value="UniProtKB-SubCell"/>
</dbReference>
<accession>A0A3A1UVJ1</accession>
<feature type="transmembrane region" description="Helical" evidence="6">
    <location>
        <begin position="269"/>
        <end position="289"/>
    </location>
</feature>
<evidence type="ECO:0000256" key="6">
    <source>
        <dbReference type="RuleBase" id="RU363032"/>
    </source>
</evidence>
<dbReference type="CDD" id="cd06261">
    <property type="entry name" value="TM_PBP2"/>
    <property type="match status" value="1"/>
</dbReference>
<keyword evidence="3 6" id="KW-0812">Transmembrane</keyword>
<dbReference type="PANTHER" id="PTHR43839">
    <property type="entry name" value="OPPC IN A BINDING PROTEIN-DEPENDENT TRANSPORT SYSTEM"/>
    <property type="match status" value="1"/>
</dbReference>
<dbReference type="InterPro" id="IPR025966">
    <property type="entry name" value="OppC_N"/>
</dbReference>
<evidence type="ECO:0000259" key="7">
    <source>
        <dbReference type="PROSITE" id="PS50928"/>
    </source>
</evidence>
<sequence length="306" mass="33458">MNKTLIAGLLLTGVMILVALIGPLFAPYELDDQVKIEYIVDENGEGYVIAPPVAPSAKYPLGTDQNGYDLLTKLLNGAKYSIFLSIGIALARVLIGGLIGMLLGYFSKESAQAKGGSSIWSVLNGIPIFLIVWLIMIGISINPHASAFEMSIILAAVLLIVGVPSVATTVKAKTMVIREKQFVTASQSLGASGWKIIRSHLFPQMKESFLILFVQEVILTLTLFGQLALFHIFVGGTTMYPDPTEYHSRSNEWAGLIGSGRMNFYVNTWIFYIPLAAYASLIIGFHLVSKGLEKRYGKMFAKYSHL</sequence>
<comment type="similarity">
    <text evidence="6">Belongs to the binding-protein-dependent transport system permease family.</text>
</comment>
<dbReference type="Pfam" id="PF12911">
    <property type="entry name" value="OppC_N"/>
    <property type="match status" value="1"/>
</dbReference>
<dbReference type="OrthoDB" id="9814383at2"/>
<gene>
    <name evidence="8" type="ORF">D3P08_20925</name>
</gene>
<keyword evidence="5 6" id="KW-0472">Membrane</keyword>
<feature type="transmembrane region" description="Helical" evidence="6">
    <location>
        <begin position="7"/>
        <end position="26"/>
    </location>
</feature>
<name>A0A3A1UVJ1_9BACL</name>
<feature type="transmembrane region" description="Helical" evidence="6">
    <location>
        <begin position="209"/>
        <end position="234"/>
    </location>
</feature>
<feature type="transmembrane region" description="Helical" evidence="6">
    <location>
        <begin position="118"/>
        <end position="141"/>
    </location>
</feature>
<evidence type="ECO:0000256" key="3">
    <source>
        <dbReference type="ARBA" id="ARBA00022692"/>
    </source>
</evidence>
<evidence type="ECO:0000256" key="1">
    <source>
        <dbReference type="ARBA" id="ARBA00004141"/>
    </source>
</evidence>
<comment type="caution">
    <text evidence="8">The sequence shown here is derived from an EMBL/GenBank/DDBJ whole genome shotgun (WGS) entry which is preliminary data.</text>
</comment>